<dbReference type="Gene3D" id="1.10.730.10">
    <property type="entry name" value="Isoleucyl-tRNA Synthetase, Domain 1"/>
    <property type="match status" value="1"/>
</dbReference>
<dbReference type="InterPro" id="IPR002300">
    <property type="entry name" value="aa-tRNA-synth_Ia"/>
</dbReference>
<dbReference type="PANTHER" id="PTHR42780:SF1">
    <property type="entry name" value="ISOLEUCINE--TRNA LIGASE, CYTOPLASMIC"/>
    <property type="match status" value="1"/>
</dbReference>
<dbReference type="EC" id="6.1.1.5" evidence="8"/>
<keyword evidence="4 8" id="KW-0648">Protein biosynthesis</keyword>
<dbReference type="EMBL" id="JAWSTH010000114">
    <property type="protein sequence ID" value="MDW5598019.1"/>
    <property type="molecule type" value="Genomic_DNA"/>
</dbReference>
<dbReference type="SUPFAM" id="SSF50677">
    <property type="entry name" value="ValRS/IleRS/LeuRS editing domain"/>
    <property type="match status" value="1"/>
</dbReference>
<evidence type="ECO:0000256" key="2">
    <source>
        <dbReference type="ARBA" id="ARBA00022741"/>
    </source>
</evidence>
<organism evidence="11 12">
    <name type="scientific">Conexibacter stalactiti</name>
    <dbReference type="NCBI Taxonomy" id="1940611"/>
    <lineage>
        <taxon>Bacteria</taxon>
        <taxon>Bacillati</taxon>
        <taxon>Actinomycetota</taxon>
        <taxon>Thermoleophilia</taxon>
        <taxon>Solirubrobacterales</taxon>
        <taxon>Conexibacteraceae</taxon>
        <taxon>Conexibacter</taxon>
    </lineage>
</organism>
<dbReference type="Gene3D" id="3.90.740.10">
    <property type="entry name" value="Valyl/Leucyl/Isoleucyl-tRNA synthetase, editing domain"/>
    <property type="match status" value="1"/>
</dbReference>
<dbReference type="InterPro" id="IPR013155">
    <property type="entry name" value="M/V/L/I-tRNA-synth_anticd-bd"/>
</dbReference>
<keyword evidence="12" id="KW-1185">Reference proteome</keyword>
<keyword evidence="2 8" id="KW-0547">Nucleotide-binding</keyword>
<dbReference type="InterPro" id="IPR002301">
    <property type="entry name" value="Ile-tRNA-ligase"/>
</dbReference>
<comment type="caution">
    <text evidence="11">The sequence shown here is derived from an EMBL/GenBank/DDBJ whole genome shotgun (WGS) entry which is preliminary data.</text>
</comment>
<dbReference type="InterPro" id="IPR033709">
    <property type="entry name" value="Anticodon_Ile_ABEc"/>
</dbReference>
<dbReference type="PRINTS" id="PR00984">
    <property type="entry name" value="TRNASYNTHILE"/>
</dbReference>
<dbReference type="CDD" id="cd00818">
    <property type="entry name" value="IleRS_core"/>
    <property type="match status" value="1"/>
</dbReference>
<evidence type="ECO:0000259" key="9">
    <source>
        <dbReference type="Pfam" id="PF00133"/>
    </source>
</evidence>
<dbReference type="PANTHER" id="PTHR42780">
    <property type="entry name" value="SOLEUCYL-TRNA SYNTHETASE"/>
    <property type="match status" value="1"/>
</dbReference>
<gene>
    <name evidence="8 11" type="primary">ileS</name>
    <name evidence="11" type="ORF">R7226_26930</name>
</gene>
<dbReference type="NCBIfam" id="TIGR00392">
    <property type="entry name" value="ileS"/>
    <property type="match status" value="1"/>
</dbReference>
<keyword evidence="8" id="KW-0479">Metal-binding</keyword>
<dbReference type="Pfam" id="PF19302">
    <property type="entry name" value="DUF5915"/>
    <property type="match status" value="1"/>
</dbReference>
<dbReference type="CDD" id="cd07961">
    <property type="entry name" value="Anticodon_Ia_Ile_ABEc"/>
    <property type="match status" value="1"/>
</dbReference>
<comment type="catalytic activity">
    <reaction evidence="7 8">
        <text>tRNA(Ile) + L-isoleucine + ATP = L-isoleucyl-tRNA(Ile) + AMP + diphosphate</text>
        <dbReference type="Rhea" id="RHEA:11060"/>
        <dbReference type="Rhea" id="RHEA-COMP:9666"/>
        <dbReference type="Rhea" id="RHEA-COMP:9695"/>
        <dbReference type="ChEBI" id="CHEBI:30616"/>
        <dbReference type="ChEBI" id="CHEBI:33019"/>
        <dbReference type="ChEBI" id="CHEBI:58045"/>
        <dbReference type="ChEBI" id="CHEBI:78442"/>
        <dbReference type="ChEBI" id="CHEBI:78528"/>
        <dbReference type="ChEBI" id="CHEBI:456215"/>
        <dbReference type="EC" id="6.1.1.5"/>
    </reaction>
</comment>
<accession>A0ABU4HYQ7</accession>
<comment type="cofactor">
    <cofactor evidence="8">
        <name>Zn(2+)</name>
        <dbReference type="ChEBI" id="CHEBI:29105"/>
    </cofactor>
</comment>
<reference evidence="11 12" key="2">
    <citation type="submission" date="2023-10" db="EMBL/GenBank/DDBJ databases">
        <authorList>
            <person name="Han X.F."/>
        </authorList>
    </citation>
    <scope>NUCLEOTIDE SEQUENCE [LARGE SCALE GENOMIC DNA]</scope>
    <source>
        <strain evidence="11 12">KCTC 39840</strain>
    </source>
</reference>
<evidence type="ECO:0000256" key="8">
    <source>
        <dbReference type="HAMAP-Rule" id="MF_02003"/>
    </source>
</evidence>
<comment type="function">
    <text evidence="6 8">Catalyzes the attachment of isoleucine to tRNA(Ile). As IleRS can inadvertently accommodate and process structurally similar amino acids such as valine, to avoid such errors it has two additional distinct tRNA(Ile)-dependent editing activities. One activity is designated as 'pretransfer' editing and involves the hydrolysis of activated Val-AMP. The other activity is designated 'posttransfer' editing and involves deacylation of mischarged Val-tRNA(Ile).</text>
</comment>
<evidence type="ECO:0000313" key="11">
    <source>
        <dbReference type="EMBL" id="MDW5598019.1"/>
    </source>
</evidence>
<feature type="short sequence motif" description="'KMSKS' region" evidence="8">
    <location>
        <begin position="603"/>
        <end position="607"/>
    </location>
</feature>
<dbReference type="InterPro" id="IPR014729">
    <property type="entry name" value="Rossmann-like_a/b/a_fold"/>
</dbReference>
<dbReference type="Pfam" id="PF08264">
    <property type="entry name" value="Anticodon_1"/>
    <property type="match status" value="1"/>
</dbReference>
<keyword evidence="8" id="KW-0963">Cytoplasm</keyword>
<comment type="subcellular location">
    <subcellularLocation>
        <location evidence="8">Cytoplasm</location>
    </subcellularLocation>
</comment>
<proteinExistence type="inferred from homology"/>
<evidence type="ECO:0000259" key="10">
    <source>
        <dbReference type="Pfam" id="PF08264"/>
    </source>
</evidence>
<dbReference type="Proteomes" id="UP001284601">
    <property type="component" value="Unassembled WGS sequence"/>
</dbReference>
<evidence type="ECO:0000256" key="6">
    <source>
        <dbReference type="ARBA" id="ARBA00025217"/>
    </source>
</evidence>
<feature type="short sequence motif" description="'HIGH' region" evidence="8">
    <location>
        <begin position="51"/>
        <end position="61"/>
    </location>
</feature>
<keyword evidence="5 8" id="KW-0030">Aminoacyl-tRNA synthetase</keyword>
<evidence type="ECO:0000256" key="1">
    <source>
        <dbReference type="ARBA" id="ARBA00022598"/>
    </source>
</evidence>
<evidence type="ECO:0000256" key="5">
    <source>
        <dbReference type="ARBA" id="ARBA00023146"/>
    </source>
</evidence>
<feature type="domain" description="Methionyl/Valyl/Leucyl/Isoleucyl-tRNA synthetase anticodon-binding" evidence="10">
    <location>
        <begin position="692"/>
        <end position="841"/>
    </location>
</feature>
<evidence type="ECO:0000256" key="3">
    <source>
        <dbReference type="ARBA" id="ARBA00022840"/>
    </source>
</evidence>
<feature type="domain" description="Aminoacyl-tRNA synthetase class Ia" evidence="9">
    <location>
        <begin position="21"/>
        <end position="634"/>
    </location>
</feature>
<name>A0ABU4HYQ7_9ACTN</name>
<sequence length="1071" mass="121056">MREPHRPVDKRPDFPQIEERVLERWRQERTFEQALAQRAGGPVFSFIEGPPTANGNPGSHHVLLRSFKDFYMRYRTMCGYDVPRKAGWDCHGLPVELEVEKQLGFDSKREIEEYGIAAFNERCRESNDHYIGAWERMTERVGFWIDLEGAFRTGTPEYIESVWWSLHELWDRGLIYEGHKVVPYCSRCGTALSSHEVAMGYQDTEDLTATVKLPVSERRGPLREGDSFLIWTTQPWTLFANCAIAIDPDVRYVRAQRDGEVYVLAEERVEATLGSDGVTVLDRFPGRTIVDARYEPPFPHLTDHGPRSHSVLSAEHVTLDKGTGLVHTAMAFGEEDFVLCERHGIPLVNPVREDGTYDERIAGWEGEFVGDASPRVVEALRAAGKLLEAAPYTHSYPHCWRCDSKLLYYAKESWYIATRDQRHEMLRQNQRIDWRPGHVRDGRFGNWLQGNVDWALSRDRYWGTPLPIWECSSATCDARHCVGSIEELGQLAGELPRDLHRPYIDEVSWGCSVEGCDGEMHRVRATIDTWYDSACMPFAQFHYPFEGVEQFRAQFPPSFICEGIDQTRGWFYTSLAVSTLLFDDIPFQTAVCVGHVQDRDGHKMSKSRGNAVDPWDVLERHGADAFRWYYLASQQPWAGYRFSKDAVEEAVKQVLMPLWSTYSFYVLYANIERFDARAAAAAPPVARRCELDRWALSRLQGVVAEVRERVDAFDAHGATQILLQWLDDLSNWYVRLSRPRFWDSKTAAPALATLRECLLTTVKLFAPALPFAAEELYENLVGGVNGVFRAEPRSVHLCDFPVADPRLVDKRLERDMAYAAEAIQLGRDARGRSKLKVRQPLGRVIVCCGARAGRESVERMSALIARELNVKRVEVVADELALERPLVLPNLQRLGPRCGRDMGAIVTALRTRDGDEALQALREHGVLTVRVGDPSDLLDPPRTYALAENDLVVRRVPREGLVLSSRGNGLGLVVAIDTHLDALLKREGWAREIVRAVQAERREAGVAVTDRIELRLAGGEELLLAAREHEAYVASETLATAIVYESLNGDEATADVDGQPLAVRVAVLATA</sequence>
<dbReference type="Gene3D" id="3.40.50.620">
    <property type="entry name" value="HUPs"/>
    <property type="match status" value="2"/>
</dbReference>
<protein>
    <recommendedName>
        <fullName evidence="8">Isoleucine--tRNA ligase</fullName>
        <ecNumber evidence="8">6.1.1.5</ecNumber>
    </recommendedName>
    <alternativeName>
        <fullName evidence="8">Isoleucyl-tRNA synthetase</fullName>
        <shortName evidence="8">IleRS</shortName>
    </alternativeName>
</protein>
<dbReference type="InterPro" id="IPR009080">
    <property type="entry name" value="tRNAsynth_Ia_anticodon-bd"/>
</dbReference>
<dbReference type="InterPro" id="IPR023586">
    <property type="entry name" value="Ile-tRNA-ligase_type2"/>
</dbReference>
<comment type="similarity">
    <text evidence="8">Belongs to the class-I aminoacyl-tRNA synthetase family. IleS type 2 subfamily.</text>
</comment>
<dbReference type="HAMAP" id="MF_02003">
    <property type="entry name" value="Ile_tRNA_synth_type2"/>
    <property type="match status" value="1"/>
</dbReference>
<dbReference type="InterPro" id="IPR009008">
    <property type="entry name" value="Val/Leu/Ile-tRNA-synth_edit"/>
</dbReference>
<feature type="binding site" evidence="8">
    <location>
        <position position="606"/>
    </location>
    <ligand>
        <name>ATP</name>
        <dbReference type="ChEBI" id="CHEBI:30616"/>
    </ligand>
</feature>
<dbReference type="GO" id="GO:0004822">
    <property type="term" value="F:isoleucine-tRNA ligase activity"/>
    <property type="evidence" value="ECO:0007669"/>
    <property type="project" value="UniProtKB-EC"/>
</dbReference>
<evidence type="ECO:0000256" key="7">
    <source>
        <dbReference type="ARBA" id="ARBA00048359"/>
    </source>
</evidence>
<comment type="subunit">
    <text evidence="8">Monomer.</text>
</comment>
<keyword evidence="1 8" id="KW-0436">Ligase</keyword>
<evidence type="ECO:0000256" key="4">
    <source>
        <dbReference type="ARBA" id="ARBA00022917"/>
    </source>
</evidence>
<dbReference type="RefSeq" id="WP_318600487.1">
    <property type="nucleotide sequence ID" value="NZ_JAWSTH010000114.1"/>
</dbReference>
<dbReference type="SUPFAM" id="SSF47323">
    <property type="entry name" value="Anticodon-binding domain of a subclass of class I aminoacyl-tRNA synthetases"/>
    <property type="match status" value="1"/>
</dbReference>
<keyword evidence="8" id="KW-0862">Zinc</keyword>
<dbReference type="Pfam" id="PF00133">
    <property type="entry name" value="tRNA-synt_1"/>
    <property type="match status" value="1"/>
</dbReference>
<comment type="domain">
    <text evidence="8">IleRS has two distinct active sites: one for aminoacylation and one for editing. The misactivated valine is translocated from the active site to the editing site, which sterically excludes the correctly activated isoleucine. The single editing site contains two valyl binding pockets, one specific for each substrate (Val-AMP or Val-tRNA(Ile)).</text>
</comment>
<evidence type="ECO:0000313" key="12">
    <source>
        <dbReference type="Proteomes" id="UP001284601"/>
    </source>
</evidence>
<reference evidence="12" key="1">
    <citation type="submission" date="2023-07" db="EMBL/GenBank/DDBJ databases">
        <title>Conexibacter stalactiti sp. nov., isolated from stalactites in a lava cave and emended description of the genus Conexibacter.</title>
        <authorList>
            <person name="Lee S.D."/>
        </authorList>
    </citation>
    <scope>NUCLEOTIDE SEQUENCE [LARGE SCALE GENOMIC DNA]</scope>
    <source>
        <strain evidence="12">KCTC 39840</strain>
    </source>
</reference>
<keyword evidence="3 8" id="KW-0067">ATP-binding</keyword>
<dbReference type="SUPFAM" id="SSF52374">
    <property type="entry name" value="Nucleotidylyl transferase"/>
    <property type="match status" value="1"/>
</dbReference>